<dbReference type="SUPFAM" id="SSF64182">
    <property type="entry name" value="DHH phosphoesterases"/>
    <property type="match status" value="1"/>
</dbReference>
<dbReference type="InterPro" id="IPR038763">
    <property type="entry name" value="DHH_sf"/>
</dbReference>
<proteinExistence type="predicted"/>
<reference evidence="4 5" key="1">
    <citation type="journal article" date="2015" name="Nature">
        <title>rRNA introns, odd ribosomes, and small enigmatic genomes across a large radiation of phyla.</title>
        <authorList>
            <person name="Brown C.T."/>
            <person name="Hug L.A."/>
            <person name="Thomas B.C."/>
            <person name="Sharon I."/>
            <person name="Castelle C.J."/>
            <person name="Singh A."/>
            <person name="Wilkins M.J."/>
            <person name="Williams K.H."/>
            <person name="Banfield J.F."/>
        </authorList>
    </citation>
    <scope>NUCLEOTIDE SEQUENCE [LARGE SCALE GENOMIC DNA]</scope>
</reference>
<dbReference type="InterPro" id="IPR041122">
    <property type="entry name" value="RecJ_OB"/>
</dbReference>
<accession>A0A0G1YD08</accession>
<evidence type="ECO:0000313" key="4">
    <source>
        <dbReference type="EMBL" id="KKW41413.1"/>
    </source>
</evidence>
<dbReference type="PANTHER" id="PTHR30255">
    <property type="entry name" value="SINGLE-STRANDED-DNA-SPECIFIC EXONUCLEASE RECJ"/>
    <property type="match status" value="1"/>
</dbReference>
<dbReference type="AlphaFoldDB" id="A0A0G1YD08"/>
<dbReference type="Gene3D" id="3.10.310.30">
    <property type="match status" value="1"/>
</dbReference>
<evidence type="ECO:0000313" key="5">
    <source>
        <dbReference type="Proteomes" id="UP000033870"/>
    </source>
</evidence>
<gene>
    <name evidence="4" type="ORF">UY92_C0020G0001</name>
</gene>
<keyword evidence="1" id="KW-0378">Hydrolase</keyword>
<feature type="domain" description="DHHA1" evidence="2">
    <location>
        <begin position="197"/>
        <end position="288"/>
    </location>
</feature>
<dbReference type="PANTHER" id="PTHR30255:SF2">
    <property type="entry name" value="SINGLE-STRANDED-DNA-SPECIFIC EXONUCLEASE RECJ"/>
    <property type="match status" value="1"/>
</dbReference>
<dbReference type="Pfam" id="PF17768">
    <property type="entry name" value="RecJ_OB"/>
    <property type="match status" value="1"/>
</dbReference>
<feature type="domain" description="RecJ OB" evidence="3">
    <location>
        <begin position="303"/>
        <end position="416"/>
    </location>
</feature>
<dbReference type="EMBL" id="LCRX01000020">
    <property type="protein sequence ID" value="KKW41413.1"/>
    <property type="molecule type" value="Genomic_DNA"/>
</dbReference>
<dbReference type="Pfam" id="PF02272">
    <property type="entry name" value="DHHA1"/>
    <property type="match status" value="1"/>
</dbReference>
<keyword evidence="4" id="KW-0269">Exonuclease</keyword>
<dbReference type="InterPro" id="IPR051673">
    <property type="entry name" value="SSDNA_exonuclease_RecJ"/>
</dbReference>
<name>A0A0G1YD08_9BACT</name>
<keyword evidence="4" id="KW-0540">Nuclease</keyword>
<dbReference type="STRING" id="1619044.UY92_C0020G0001"/>
<sequence>PAELPPAYAVIHPKVPGETYPDQTLSGGGVAFKLAQGILREHEKTHERLGRGERHEAFEKWLLDLVAISSVADMVPLTGESRTLTKYGLIVLNKTKRIGLQKLLLEAKLMDEETGAMKRVLDADTIGFHIAPRINAAGRMNHANVAYNLLITENPIEAINLAFELNQNNLERQRLTEEYVAEAREQLERAGKDSPVLFVHSARWPTGVVGLIAGRIKEIYSKPTIAMTQKGHELMGSGRSIDGFNMIAALQEMPGYFNKFGGHPMACGFTLASPEKLENFKSELNKLFAVKTKDLDTTQSLIVDAALALEDVDWDLYGTLDAFKPFGQANPRPRYVAERLKVIRLEPVGKQSRHLRFQLAGPSRKVRKAIGWNLCGGDGGTDWSKALKPGDFIDIVFEVDVNEWNGNRELQLTVADLRPSESV</sequence>
<comment type="caution">
    <text evidence="4">The sequence shown here is derived from an EMBL/GenBank/DDBJ whole genome shotgun (WGS) entry which is preliminary data.</text>
</comment>
<protein>
    <submittedName>
        <fullName evidence="4">Single-stranded-DNA-specific exonuclease RecJ</fullName>
    </submittedName>
</protein>
<evidence type="ECO:0000259" key="3">
    <source>
        <dbReference type="Pfam" id="PF17768"/>
    </source>
</evidence>
<dbReference type="Gene3D" id="3.90.1640.30">
    <property type="match status" value="1"/>
</dbReference>
<organism evidence="4 5">
    <name type="scientific">Candidatus Magasanikbacteria bacterium GW2011_GWA2_56_11</name>
    <dbReference type="NCBI Taxonomy" id="1619044"/>
    <lineage>
        <taxon>Bacteria</taxon>
        <taxon>Candidatus Magasanikiibacteriota</taxon>
    </lineage>
</organism>
<evidence type="ECO:0000259" key="2">
    <source>
        <dbReference type="Pfam" id="PF02272"/>
    </source>
</evidence>
<dbReference type="GO" id="GO:0003676">
    <property type="term" value="F:nucleic acid binding"/>
    <property type="evidence" value="ECO:0007669"/>
    <property type="project" value="InterPro"/>
</dbReference>
<dbReference type="GO" id="GO:0004527">
    <property type="term" value="F:exonuclease activity"/>
    <property type="evidence" value="ECO:0007669"/>
    <property type="project" value="UniProtKB-KW"/>
</dbReference>
<evidence type="ECO:0000256" key="1">
    <source>
        <dbReference type="ARBA" id="ARBA00022801"/>
    </source>
</evidence>
<dbReference type="InterPro" id="IPR003156">
    <property type="entry name" value="DHHA1_dom"/>
</dbReference>
<feature type="non-terminal residue" evidence="4">
    <location>
        <position position="1"/>
    </location>
</feature>
<dbReference type="Proteomes" id="UP000033870">
    <property type="component" value="Unassembled WGS sequence"/>
</dbReference>